<reference evidence="10" key="1">
    <citation type="submission" date="2017-03" db="EMBL/GenBank/DDBJ databases">
        <authorList>
            <consortium name="AG Boll"/>
        </authorList>
    </citation>
    <scope>NUCLEOTIDE SEQUENCE [LARGE SCALE GENOMIC DNA]</scope>
    <source>
        <strain evidence="10">Chol</strain>
    </source>
</reference>
<dbReference type="InterPro" id="IPR011566">
    <property type="entry name" value="Ubq_synth_Coq7"/>
</dbReference>
<feature type="binding site" evidence="9">
    <location>
        <position position="93"/>
    </location>
    <ligand>
        <name>Fe cation</name>
        <dbReference type="ChEBI" id="CHEBI:24875"/>
        <label>1</label>
    </ligand>
</feature>
<proteinExistence type="inferred from homology"/>
<dbReference type="SUPFAM" id="SSF47240">
    <property type="entry name" value="Ferritin-like"/>
    <property type="match status" value="1"/>
</dbReference>
<keyword evidence="4 9" id="KW-0479">Metal-binding</keyword>
<feature type="binding site" evidence="9">
    <location>
        <position position="60"/>
    </location>
    <ligand>
        <name>Fe cation</name>
        <dbReference type="ChEBI" id="CHEBI:24875"/>
        <label>1</label>
    </ligand>
</feature>
<dbReference type="Proteomes" id="UP000242886">
    <property type="component" value="Chromosome SDENCHOL"/>
</dbReference>
<dbReference type="EMBL" id="LT837803">
    <property type="protein sequence ID" value="SMB22316.1"/>
    <property type="molecule type" value="Genomic_DNA"/>
</dbReference>
<evidence type="ECO:0000313" key="10">
    <source>
        <dbReference type="EMBL" id="SMB22316.1"/>
    </source>
</evidence>
<organism evidence="10 11">
    <name type="scientific">Sterolibacterium denitrificans</name>
    <dbReference type="NCBI Taxonomy" id="157592"/>
    <lineage>
        <taxon>Bacteria</taxon>
        <taxon>Pseudomonadati</taxon>
        <taxon>Pseudomonadota</taxon>
        <taxon>Betaproteobacteria</taxon>
        <taxon>Nitrosomonadales</taxon>
        <taxon>Sterolibacteriaceae</taxon>
        <taxon>Sterolibacterium</taxon>
    </lineage>
</organism>
<feature type="binding site" evidence="9">
    <location>
        <position position="177"/>
    </location>
    <ligand>
        <name>Fe cation</name>
        <dbReference type="ChEBI" id="CHEBI:24875"/>
        <label>2</label>
    </ligand>
</feature>
<evidence type="ECO:0000256" key="7">
    <source>
        <dbReference type="ARBA" id="ARBA00023033"/>
    </source>
</evidence>
<keyword evidence="7 9" id="KW-0503">Monooxygenase</keyword>
<keyword evidence="8 9" id="KW-0472">Membrane</keyword>
<dbReference type="Gene3D" id="1.20.1260.10">
    <property type="match status" value="1"/>
</dbReference>
<comment type="similarity">
    <text evidence="9">Belongs to the COQ7 family.</text>
</comment>
<feature type="binding site" evidence="9">
    <location>
        <position position="142"/>
    </location>
    <ligand>
        <name>Fe cation</name>
        <dbReference type="ChEBI" id="CHEBI:24875"/>
        <label>2</label>
    </ligand>
</feature>
<dbReference type="NCBIfam" id="NF033656">
    <property type="entry name" value="DMQ_monoox_COQ7"/>
    <property type="match status" value="1"/>
</dbReference>
<comment type="catalytic activity">
    <reaction evidence="9">
        <text>a 5-methoxy-2-methyl-3-(all-trans-polyprenyl)benzene-1,4-diol + AH2 + O2 = a 3-demethylubiquinol + A + H2O</text>
        <dbReference type="Rhea" id="RHEA:50908"/>
        <dbReference type="Rhea" id="RHEA-COMP:10859"/>
        <dbReference type="Rhea" id="RHEA-COMP:10914"/>
        <dbReference type="ChEBI" id="CHEBI:13193"/>
        <dbReference type="ChEBI" id="CHEBI:15377"/>
        <dbReference type="ChEBI" id="CHEBI:15379"/>
        <dbReference type="ChEBI" id="CHEBI:17499"/>
        <dbReference type="ChEBI" id="CHEBI:84167"/>
        <dbReference type="ChEBI" id="CHEBI:84422"/>
        <dbReference type="EC" id="1.14.99.60"/>
    </reaction>
</comment>
<dbReference type="InterPro" id="IPR009078">
    <property type="entry name" value="Ferritin-like_SF"/>
</dbReference>
<dbReference type="RefSeq" id="WP_154715939.1">
    <property type="nucleotide sequence ID" value="NZ_LT837803.1"/>
</dbReference>
<gene>
    <name evidence="10" type="primary">coq</name>
    <name evidence="9" type="synonym">coq7</name>
    <name evidence="10" type="ORF">SDENCHOL_10547</name>
</gene>
<dbReference type="GO" id="GO:0005886">
    <property type="term" value="C:plasma membrane"/>
    <property type="evidence" value="ECO:0007669"/>
    <property type="project" value="UniProtKB-SubCell"/>
</dbReference>
<comment type="pathway">
    <text evidence="1 9">Cofactor biosynthesis; ubiquinone biosynthesis.</text>
</comment>
<comment type="subcellular location">
    <subcellularLocation>
        <location evidence="9">Cell membrane</location>
        <topology evidence="9">Peripheral membrane protein</topology>
    </subcellularLocation>
</comment>
<keyword evidence="2 9" id="KW-1003">Cell membrane</keyword>
<dbReference type="GO" id="GO:0006744">
    <property type="term" value="P:ubiquinone biosynthetic process"/>
    <property type="evidence" value="ECO:0007669"/>
    <property type="project" value="UniProtKB-UniRule"/>
</dbReference>
<dbReference type="HAMAP" id="MF_01658">
    <property type="entry name" value="COQ7"/>
    <property type="match status" value="1"/>
</dbReference>
<feature type="binding site" evidence="9">
    <location>
        <position position="174"/>
    </location>
    <ligand>
        <name>Fe cation</name>
        <dbReference type="ChEBI" id="CHEBI:24875"/>
        <label>1</label>
    </ligand>
</feature>
<dbReference type="Pfam" id="PF03232">
    <property type="entry name" value="COQ7"/>
    <property type="match status" value="1"/>
</dbReference>
<dbReference type="InterPro" id="IPR047809">
    <property type="entry name" value="COQ7_proteobact"/>
</dbReference>
<evidence type="ECO:0000256" key="5">
    <source>
        <dbReference type="ARBA" id="ARBA00023002"/>
    </source>
</evidence>
<dbReference type="PANTHER" id="PTHR11237:SF4">
    <property type="entry name" value="5-DEMETHOXYUBIQUINONE HYDROXYLASE, MITOCHONDRIAL"/>
    <property type="match status" value="1"/>
</dbReference>
<evidence type="ECO:0000256" key="2">
    <source>
        <dbReference type="ARBA" id="ARBA00022475"/>
    </source>
</evidence>
<evidence type="ECO:0000256" key="6">
    <source>
        <dbReference type="ARBA" id="ARBA00023004"/>
    </source>
</evidence>
<protein>
    <recommendedName>
        <fullName evidence="9">3-demethoxyubiquinol 3-hydroxylase</fullName>
        <shortName evidence="9">DMQ hydroxylase</shortName>
        <ecNumber evidence="9">1.14.99.60</ecNumber>
    </recommendedName>
    <alternativeName>
        <fullName evidence="9">2-nonaprenyl-3-methyl-6-methoxy-1,4-benzoquinol hydroxylase</fullName>
    </alternativeName>
</protein>
<evidence type="ECO:0000256" key="1">
    <source>
        <dbReference type="ARBA" id="ARBA00004749"/>
    </source>
</evidence>
<keyword evidence="6 9" id="KW-0408">Iron</keyword>
<keyword evidence="11" id="KW-1185">Reference proteome</keyword>
<comment type="function">
    <text evidence="9">Catalyzes the hydroxylation of 2-nonaprenyl-3-methyl-6-methoxy-1,4-benzoquinol during ubiquinone biosynthesis.</text>
</comment>
<dbReference type="EC" id="1.14.99.60" evidence="9"/>
<sequence length="211" mass="23004">MNLDPLIVEFDKALRTLFAPAPTARPVPGADQPEAEAETVLDAAARAHAAALMRVNHCGEICAQALYQGQALTSRDASIKQALEQAGREETEHLAWTERRIAELGGRKSLLNPLWYGGALAIGVIAGKFGDAWNLGFLAETERQVGAHLESHQARLPAEDRRSRAILEQMRIDEASHAETALRLGAHELPAPIKHGMRLASRVMTTTAYYL</sequence>
<dbReference type="PANTHER" id="PTHR11237">
    <property type="entry name" value="COENZYME Q10 BIOSYNTHESIS PROTEIN 7"/>
    <property type="match status" value="1"/>
</dbReference>
<feature type="binding site" evidence="9">
    <location>
        <position position="90"/>
    </location>
    <ligand>
        <name>Fe cation</name>
        <dbReference type="ChEBI" id="CHEBI:24875"/>
        <label>2</label>
    </ligand>
</feature>
<feature type="binding site" evidence="9">
    <location>
        <position position="174"/>
    </location>
    <ligand>
        <name>Fe cation</name>
        <dbReference type="ChEBI" id="CHEBI:24875"/>
        <label>2</label>
    </ligand>
</feature>
<dbReference type="InterPro" id="IPR012347">
    <property type="entry name" value="Ferritin-like"/>
</dbReference>
<accession>A0A7Z7HPE4</accession>
<evidence type="ECO:0000256" key="8">
    <source>
        <dbReference type="ARBA" id="ARBA00023136"/>
    </source>
</evidence>
<evidence type="ECO:0000313" key="11">
    <source>
        <dbReference type="Proteomes" id="UP000242886"/>
    </source>
</evidence>
<keyword evidence="3 9" id="KW-0831">Ubiquinone biosynthesis</keyword>
<feature type="binding site" evidence="9">
    <location>
        <position position="90"/>
    </location>
    <ligand>
        <name>Fe cation</name>
        <dbReference type="ChEBI" id="CHEBI:24875"/>
        <label>1</label>
    </ligand>
</feature>
<name>A0A7Z7HPE4_9PROT</name>
<evidence type="ECO:0000256" key="4">
    <source>
        <dbReference type="ARBA" id="ARBA00022723"/>
    </source>
</evidence>
<comment type="cofactor">
    <cofactor evidence="9">
        <name>Fe cation</name>
        <dbReference type="ChEBI" id="CHEBI:24875"/>
    </cofactor>
    <text evidence="9">Binds 2 iron ions per subunit.</text>
</comment>
<dbReference type="CDD" id="cd01042">
    <property type="entry name" value="DMQH"/>
    <property type="match status" value="1"/>
</dbReference>
<dbReference type="GO" id="GO:0008682">
    <property type="term" value="F:3-demethoxyubiquinol 3-hydroxylase activity"/>
    <property type="evidence" value="ECO:0007669"/>
    <property type="project" value="UniProtKB-EC"/>
</dbReference>
<dbReference type="GO" id="GO:0046872">
    <property type="term" value="F:metal ion binding"/>
    <property type="evidence" value="ECO:0007669"/>
    <property type="project" value="UniProtKB-KW"/>
</dbReference>
<evidence type="ECO:0000256" key="3">
    <source>
        <dbReference type="ARBA" id="ARBA00022688"/>
    </source>
</evidence>
<dbReference type="UniPathway" id="UPA00232"/>
<keyword evidence="5 9" id="KW-0560">Oxidoreductase</keyword>
<evidence type="ECO:0000256" key="9">
    <source>
        <dbReference type="HAMAP-Rule" id="MF_01658"/>
    </source>
</evidence>
<dbReference type="AlphaFoldDB" id="A0A7Z7HPE4"/>